<reference evidence="1 2" key="2">
    <citation type="journal article" date="2022" name="Mol. Ecol. Resour.">
        <title>The genomes of chicory, endive, great burdock and yacon provide insights into Asteraceae paleo-polyploidization history and plant inulin production.</title>
        <authorList>
            <person name="Fan W."/>
            <person name="Wang S."/>
            <person name="Wang H."/>
            <person name="Wang A."/>
            <person name="Jiang F."/>
            <person name="Liu H."/>
            <person name="Zhao H."/>
            <person name="Xu D."/>
            <person name="Zhang Y."/>
        </authorList>
    </citation>
    <scope>NUCLEOTIDE SEQUENCE [LARGE SCALE GENOMIC DNA]</scope>
    <source>
        <strain evidence="2">cv. Niubang</strain>
    </source>
</reference>
<keyword evidence="2" id="KW-1185">Reference proteome</keyword>
<evidence type="ECO:0000313" key="1">
    <source>
        <dbReference type="EMBL" id="KAI3772471.1"/>
    </source>
</evidence>
<protein>
    <submittedName>
        <fullName evidence="1">Uncharacterized protein</fullName>
    </submittedName>
</protein>
<dbReference type="EMBL" id="CM042047">
    <property type="protein sequence ID" value="KAI3772471.1"/>
    <property type="molecule type" value="Genomic_DNA"/>
</dbReference>
<proteinExistence type="predicted"/>
<organism evidence="1 2">
    <name type="scientific">Arctium lappa</name>
    <name type="common">Greater burdock</name>
    <name type="synonym">Lappa major</name>
    <dbReference type="NCBI Taxonomy" id="4217"/>
    <lineage>
        <taxon>Eukaryota</taxon>
        <taxon>Viridiplantae</taxon>
        <taxon>Streptophyta</taxon>
        <taxon>Embryophyta</taxon>
        <taxon>Tracheophyta</taxon>
        <taxon>Spermatophyta</taxon>
        <taxon>Magnoliopsida</taxon>
        <taxon>eudicotyledons</taxon>
        <taxon>Gunneridae</taxon>
        <taxon>Pentapetalae</taxon>
        <taxon>asterids</taxon>
        <taxon>campanulids</taxon>
        <taxon>Asterales</taxon>
        <taxon>Asteraceae</taxon>
        <taxon>Carduoideae</taxon>
        <taxon>Cardueae</taxon>
        <taxon>Arctiinae</taxon>
        <taxon>Arctium</taxon>
    </lineage>
</organism>
<sequence>MFNLVSRNLTISVSKTTSNHRLFARSLSSSPAPSNPDSLKCSKIHNSFTVSYLINSCGFPPEKAISASKYLNFKTPNRADSVIAFFKNQGFTEPQIYQLVRKFPMALTCNPQTNLLPKFKFLSSIGLSDSEITKLLTARPKSLGRSLKNHLEPTFKLLQDLLQSNDRTLIAIKRCAWVLDWDFHSNMVPNMKYLRDVGVPGSKMLYVLTYQPRDFLVSNEQFKKVVEETVEMGFDPLKTNFMLAVHALRSMSKPTWEKKIEVYEKWGWSRDEIMAAFRTDPWCMMKSEEKIDKVMDFLVNKMGFERSIIAKNSVLLSLSMEKRIIPRCLVYQYMLDNGAMKQKKNFCFSWWLKCSESIFIDRLKRYEKEAPGVLKFYQEKLDFAK</sequence>
<dbReference type="Proteomes" id="UP001055879">
    <property type="component" value="Linkage Group LG01"/>
</dbReference>
<name>A0ACB9FNR9_ARCLA</name>
<gene>
    <name evidence="1" type="ORF">L6452_03657</name>
</gene>
<reference evidence="2" key="1">
    <citation type="journal article" date="2022" name="Mol. Ecol. Resour.">
        <title>The genomes of chicory, endive, great burdock and yacon provide insights into Asteraceae palaeo-polyploidization history and plant inulin production.</title>
        <authorList>
            <person name="Fan W."/>
            <person name="Wang S."/>
            <person name="Wang H."/>
            <person name="Wang A."/>
            <person name="Jiang F."/>
            <person name="Liu H."/>
            <person name="Zhao H."/>
            <person name="Xu D."/>
            <person name="Zhang Y."/>
        </authorList>
    </citation>
    <scope>NUCLEOTIDE SEQUENCE [LARGE SCALE GENOMIC DNA]</scope>
    <source>
        <strain evidence="2">cv. Niubang</strain>
    </source>
</reference>
<evidence type="ECO:0000313" key="2">
    <source>
        <dbReference type="Proteomes" id="UP001055879"/>
    </source>
</evidence>
<comment type="caution">
    <text evidence="1">The sequence shown here is derived from an EMBL/GenBank/DDBJ whole genome shotgun (WGS) entry which is preliminary data.</text>
</comment>
<accession>A0ACB9FNR9</accession>